<dbReference type="InterPro" id="IPR008551">
    <property type="entry name" value="TANGO2"/>
</dbReference>
<accession>A0A6V8MNV3</accession>
<evidence type="ECO:0000313" key="2">
    <source>
        <dbReference type="Proteomes" id="UP000556026"/>
    </source>
</evidence>
<dbReference type="RefSeq" id="WP_183356523.1">
    <property type="nucleotide sequence ID" value="NZ_BLXX01000019.1"/>
</dbReference>
<dbReference type="PANTHER" id="PTHR17985">
    <property type="entry name" value="SER/THR-RICH PROTEIN T10 IN DGCR REGION"/>
    <property type="match status" value="1"/>
</dbReference>
<protein>
    <recommendedName>
        <fullName evidence="3">NRDE family protein</fullName>
    </recommendedName>
</protein>
<dbReference type="EMBL" id="BLXX01000019">
    <property type="protein sequence ID" value="GFO61736.1"/>
    <property type="molecule type" value="Genomic_DNA"/>
</dbReference>
<evidence type="ECO:0000313" key="1">
    <source>
        <dbReference type="EMBL" id="GFO61736.1"/>
    </source>
</evidence>
<keyword evidence="2" id="KW-1185">Reference proteome</keyword>
<name>A0A6V8MNV3_9BACT</name>
<dbReference type="Proteomes" id="UP000556026">
    <property type="component" value="Unassembled WGS sequence"/>
</dbReference>
<sequence>MCLILVAYRQHPRYPLIIAANRDEFYERPARQAGFWEEAPDLLAGKDLLRGGTWLGVNRDGRLAALTNYREPHQTDPMAPSRGDLVSSFLTGTSGYKEFLDRLRREGGAYHGFNLLFGTAENLSCYSNRSDGVVRVEPGVHGLSNRFWNTPWPKVVRGRNALRRLLQEENLSSAALLDLLHDQTPAPDEELPETGVGLEWERLLSPMFIVSEHYGTRSSTAVLLDAEGNLTFAERRYEGSDPDEVQFTLNVSAS</sequence>
<dbReference type="PANTHER" id="PTHR17985:SF8">
    <property type="entry name" value="TRANSPORT AND GOLGI ORGANIZATION PROTEIN 2 HOMOLOG"/>
    <property type="match status" value="1"/>
</dbReference>
<proteinExistence type="predicted"/>
<dbReference type="Pfam" id="PF05742">
    <property type="entry name" value="TANGO2"/>
    <property type="match status" value="1"/>
</dbReference>
<dbReference type="AlphaFoldDB" id="A0A6V8MNV3"/>
<organism evidence="1 2">
    <name type="scientific">Geomonas silvestris</name>
    <dbReference type="NCBI Taxonomy" id="2740184"/>
    <lineage>
        <taxon>Bacteria</taxon>
        <taxon>Pseudomonadati</taxon>
        <taxon>Thermodesulfobacteriota</taxon>
        <taxon>Desulfuromonadia</taxon>
        <taxon>Geobacterales</taxon>
        <taxon>Geobacteraceae</taxon>
        <taxon>Geomonas</taxon>
    </lineage>
</organism>
<evidence type="ECO:0008006" key="3">
    <source>
        <dbReference type="Google" id="ProtNLM"/>
    </source>
</evidence>
<reference evidence="2" key="1">
    <citation type="submission" date="2020-06" db="EMBL/GenBank/DDBJ databases">
        <title>Draft genomic sequence of Geomonas sp. Red330.</title>
        <authorList>
            <person name="Itoh H."/>
            <person name="Zhenxing X."/>
            <person name="Ushijima N."/>
            <person name="Masuda Y."/>
            <person name="Shiratori Y."/>
            <person name="Senoo K."/>
        </authorList>
    </citation>
    <scope>NUCLEOTIDE SEQUENCE [LARGE SCALE GENOMIC DNA]</scope>
    <source>
        <strain evidence="2">Red330</strain>
    </source>
</reference>
<gene>
    <name evidence="1" type="ORF">GMST_40610</name>
</gene>
<comment type="caution">
    <text evidence="1">The sequence shown here is derived from an EMBL/GenBank/DDBJ whole genome shotgun (WGS) entry which is preliminary data.</text>
</comment>